<dbReference type="Proteomes" id="UP001457282">
    <property type="component" value="Unassembled WGS sequence"/>
</dbReference>
<sequence length="187" mass="18568">MLILAMMGLMAMVAMWPWAELGAFGSVGKGFEGRGGNVALGIVGSELTGNGGSVVGEGVVGAVGKADFGKDGITGGRVGLVGGVGNGVDGNGGKVAFGRVGVGAEGSGGNAVLGKDGVVGTTGNAGGGAAAVSKRWRAAWLIWVLEIDNTATKDRTRKSLGEVMVEFKGAAKANLTKNLFLVMTRSQ</sequence>
<keyword evidence="3" id="KW-1185">Reference proteome</keyword>
<evidence type="ECO:0000256" key="1">
    <source>
        <dbReference type="SAM" id="SignalP"/>
    </source>
</evidence>
<organism evidence="2 3">
    <name type="scientific">Rubus argutus</name>
    <name type="common">Southern blackberry</name>
    <dbReference type="NCBI Taxonomy" id="59490"/>
    <lineage>
        <taxon>Eukaryota</taxon>
        <taxon>Viridiplantae</taxon>
        <taxon>Streptophyta</taxon>
        <taxon>Embryophyta</taxon>
        <taxon>Tracheophyta</taxon>
        <taxon>Spermatophyta</taxon>
        <taxon>Magnoliopsida</taxon>
        <taxon>eudicotyledons</taxon>
        <taxon>Gunneridae</taxon>
        <taxon>Pentapetalae</taxon>
        <taxon>rosids</taxon>
        <taxon>fabids</taxon>
        <taxon>Rosales</taxon>
        <taxon>Rosaceae</taxon>
        <taxon>Rosoideae</taxon>
        <taxon>Rosoideae incertae sedis</taxon>
        <taxon>Rubus</taxon>
    </lineage>
</organism>
<evidence type="ECO:0000313" key="2">
    <source>
        <dbReference type="EMBL" id="KAK9949412.1"/>
    </source>
</evidence>
<reference evidence="2 3" key="1">
    <citation type="journal article" date="2023" name="G3 (Bethesda)">
        <title>A chromosome-length genome assembly and annotation of blackberry (Rubus argutus, cv. 'Hillquist').</title>
        <authorList>
            <person name="Bruna T."/>
            <person name="Aryal R."/>
            <person name="Dudchenko O."/>
            <person name="Sargent D.J."/>
            <person name="Mead D."/>
            <person name="Buti M."/>
            <person name="Cavallini A."/>
            <person name="Hytonen T."/>
            <person name="Andres J."/>
            <person name="Pham M."/>
            <person name="Weisz D."/>
            <person name="Mascagni F."/>
            <person name="Usai G."/>
            <person name="Natali L."/>
            <person name="Bassil N."/>
            <person name="Fernandez G.E."/>
            <person name="Lomsadze A."/>
            <person name="Armour M."/>
            <person name="Olukolu B."/>
            <person name="Poorten T."/>
            <person name="Britton C."/>
            <person name="Davik J."/>
            <person name="Ashrafi H."/>
            <person name="Aiden E.L."/>
            <person name="Borodovsky M."/>
            <person name="Worthington M."/>
        </authorList>
    </citation>
    <scope>NUCLEOTIDE SEQUENCE [LARGE SCALE GENOMIC DNA]</scope>
    <source>
        <strain evidence="2">PI 553951</strain>
    </source>
</reference>
<gene>
    <name evidence="2" type="ORF">M0R45_004936</name>
</gene>
<feature type="signal peptide" evidence="1">
    <location>
        <begin position="1"/>
        <end position="21"/>
    </location>
</feature>
<dbReference type="AlphaFoldDB" id="A0AAW1YLA5"/>
<protein>
    <submittedName>
        <fullName evidence="2">Uncharacterized protein</fullName>
    </submittedName>
</protein>
<comment type="caution">
    <text evidence="2">The sequence shown here is derived from an EMBL/GenBank/DDBJ whole genome shotgun (WGS) entry which is preliminary data.</text>
</comment>
<name>A0AAW1YLA5_RUBAR</name>
<feature type="chain" id="PRO_5043508928" evidence="1">
    <location>
        <begin position="22"/>
        <end position="187"/>
    </location>
</feature>
<accession>A0AAW1YLA5</accession>
<keyword evidence="1" id="KW-0732">Signal</keyword>
<dbReference type="EMBL" id="JBEDUW010000001">
    <property type="protein sequence ID" value="KAK9949412.1"/>
    <property type="molecule type" value="Genomic_DNA"/>
</dbReference>
<proteinExistence type="predicted"/>
<evidence type="ECO:0000313" key="3">
    <source>
        <dbReference type="Proteomes" id="UP001457282"/>
    </source>
</evidence>